<dbReference type="EC" id="3.1.3.16" evidence="2"/>
<dbReference type="SMART" id="SM00331">
    <property type="entry name" value="PP2C_SIG"/>
    <property type="match status" value="1"/>
</dbReference>
<dbReference type="SUPFAM" id="SSF81606">
    <property type="entry name" value="PP2C-like"/>
    <property type="match status" value="1"/>
</dbReference>
<sequence>MVHLDCGAATDTGRVRSHNEDSYFASSPVFVVADGMGGHHGGEVASAIAVEEFGRLAHEGYDSANAPEVVVEALAESQRRIQDYGDENRGEGEAQWYAGTTVAAALLCEDEEGAKWLLANLGDSRIYKLHDGRLDQVSVDHSLVQELVDKGEIDSEAAAVHPERHVITRALGGPVLRAPDFFVLPLTSAERLVLCSDGVSGMIDDETIEAIVSSTKDPRDAAEELVRAAVAAGGEDNATAIVVDVVGLTETAAEVGARTEPVSLEEKLGALP</sequence>
<dbReference type="InterPro" id="IPR036457">
    <property type="entry name" value="PPM-type-like_dom_sf"/>
</dbReference>
<dbReference type="RefSeq" id="WP_343047826.1">
    <property type="nucleotide sequence ID" value="NZ_JACCAA010000001.1"/>
</dbReference>
<keyword evidence="2" id="KW-0378">Hydrolase</keyword>
<evidence type="ECO:0000259" key="1">
    <source>
        <dbReference type="PROSITE" id="PS51746"/>
    </source>
</evidence>
<reference evidence="2 3" key="1">
    <citation type="submission" date="2020-07" db="EMBL/GenBank/DDBJ databases">
        <title>Sequencing the genomes of 1000 actinobacteria strains.</title>
        <authorList>
            <person name="Klenk H.-P."/>
        </authorList>
    </citation>
    <scope>NUCLEOTIDE SEQUENCE [LARGE SCALE GENOMIC DNA]</scope>
    <source>
        <strain evidence="2 3">DSM 23819</strain>
    </source>
</reference>
<dbReference type="AlphaFoldDB" id="A0A7Y9S5Z8"/>
<dbReference type="CDD" id="cd00143">
    <property type="entry name" value="PP2Cc"/>
    <property type="match status" value="1"/>
</dbReference>
<feature type="domain" description="PPM-type phosphatase" evidence="1">
    <location>
        <begin position="5"/>
        <end position="245"/>
    </location>
</feature>
<dbReference type="InterPro" id="IPR015655">
    <property type="entry name" value="PP2C"/>
</dbReference>
<protein>
    <submittedName>
        <fullName evidence="2">Protein phosphatase</fullName>
        <ecNumber evidence="2">3.1.3.16</ecNumber>
    </submittedName>
</protein>
<gene>
    <name evidence="2" type="ORF">BJ980_002973</name>
</gene>
<dbReference type="PANTHER" id="PTHR47992">
    <property type="entry name" value="PROTEIN PHOSPHATASE"/>
    <property type="match status" value="1"/>
</dbReference>
<comment type="caution">
    <text evidence="2">The sequence shown here is derived from an EMBL/GenBank/DDBJ whole genome shotgun (WGS) entry which is preliminary data.</text>
</comment>
<evidence type="ECO:0000313" key="2">
    <source>
        <dbReference type="EMBL" id="NYG60050.1"/>
    </source>
</evidence>
<dbReference type="Pfam" id="PF13672">
    <property type="entry name" value="PP2C_2"/>
    <property type="match status" value="1"/>
</dbReference>
<dbReference type="Gene3D" id="3.60.40.10">
    <property type="entry name" value="PPM-type phosphatase domain"/>
    <property type="match status" value="1"/>
</dbReference>
<evidence type="ECO:0000313" key="3">
    <source>
        <dbReference type="Proteomes" id="UP000540656"/>
    </source>
</evidence>
<accession>A0A7Y9S5Z8</accession>
<dbReference type="EMBL" id="JACCAA010000001">
    <property type="protein sequence ID" value="NYG60050.1"/>
    <property type="molecule type" value="Genomic_DNA"/>
</dbReference>
<dbReference type="Proteomes" id="UP000540656">
    <property type="component" value="Unassembled WGS sequence"/>
</dbReference>
<proteinExistence type="predicted"/>
<name>A0A7Y9S5Z8_9ACTN</name>
<dbReference type="SMART" id="SM00332">
    <property type="entry name" value="PP2Cc"/>
    <property type="match status" value="1"/>
</dbReference>
<dbReference type="GO" id="GO:0004722">
    <property type="term" value="F:protein serine/threonine phosphatase activity"/>
    <property type="evidence" value="ECO:0007669"/>
    <property type="project" value="UniProtKB-EC"/>
</dbReference>
<organism evidence="2 3">
    <name type="scientific">Nocardioides daedukensis</name>
    <dbReference type="NCBI Taxonomy" id="634462"/>
    <lineage>
        <taxon>Bacteria</taxon>
        <taxon>Bacillati</taxon>
        <taxon>Actinomycetota</taxon>
        <taxon>Actinomycetes</taxon>
        <taxon>Propionibacteriales</taxon>
        <taxon>Nocardioidaceae</taxon>
        <taxon>Nocardioides</taxon>
    </lineage>
</organism>
<dbReference type="InterPro" id="IPR001932">
    <property type="entry name" value="PPM-type_phosphatase-like_dom"/>
</dbReference>
<dbReference type="PROSITE" id="PS51746">
    <property type="entry name" value="PPM_2"/>
    <property type="match status" value="1"/>
</dbReference>
<keyword evidence="3" id="KW-1185">Reference proteome</keyword>